<dbReference type="EC" id="5.3.1.9" evidence="3"/>
<evidence type="ECO:0000313" key="9">
    <source>
        <dbReference type="Proteomes" id="UP000267430"/>
    </source>
</evidence>
<comment type="similarity">
    <text evidence="2">Belongs to the archaeal-type GPI family.</text>
</comment>
<dbReference type="InterPro" id="IPR014710">
    <property type="entry name" value="RmlC-like_jellyroll"/>
</dbReference>
<evidence type="ECO:0000256" key="6">
    <source>
        <dbReference type="ARBA" id="ARBA00029321"/>
    </source>
</evidence>
<dbReference type="UniPathway" id="UPA00109">
    <property type="reaction ID" value="UER00181"/>
</dbReference>
<evidence type="ECO:0000256" key="4">
    <source>
        <dbReference type="ARBA" id="ARBA00022432"/>
    </source>
</evidence>
<keyword evidence="4" id="KW-0312">Gluconeogenesis</keyword>
<protein>
    <recommendedName>
        <fullName evidence="3">glucose-6-phosphate isomerase</fullName>
        <ecNumber evidence="3">5.3.1.9</ecNumber>
    </recommendedName>
</protein>
<dbReference type="InterPro" id="IPR011051">
    <property type="entry name" value="RmlC_Cupin_sf"/>
</dbReference>
<evidence type="ECO:0000313" key="8">
    <source>
        <dbReference type="EMBL" id="RUQ32462.1"/>
    </source>
</evidence>
<comment type="pathway">
    <text evidence="1">Carbohydrate degradation; glycolysis; D-glyceraldehyde 3-phosphate and glycerone phosphate from D-glucose: step 2/4.</text>
</comment>
<dbReference type="Gene3D" id="2.60.120.10">
    <property type="entry name" value="Jelly Rolls"/>
    <property type="match status" value="1"/>
</dbReference>
<reference evidence="8 9" key="1">
    <citation type="submission" date="2018-12" db="EMBL/GenBank/DDBJ databases">
        <title>Bacillus chawlae sp. nov., Bacillus glennii sp. nov., and Bacillus saganii sp. nov. Isolated from the Vehicle Assembly Building at Kennedy Space Center where the Viking Spacecraft were Assembled.</title>
        <authorList>
            <person name="Seuylemezian A."/>
            <person name="Vaishampayan P."/>
        </authorList>
    </citation>
    <scope>NUCLEOTIDE SEQUENCE [LARGE SCALE GENOMIC DNA]</scope>
    <source>
        <strain evidence="8 9">L5</strain>
    </source>
</reference>
<dbReference type="Proteomes" id="UP000267430">
    <property type="component" value="Unassembled WGS sequence"/>
</dbReference>
<keyword evidence="5" id="KW-0324">Glycolysis</keyword>
<dbReference type="GO" id="GO:0006094">
    <property type="term" value="P:gluconeogenesis"/>
    <property type="evidence" value="ECO:0007669"/>
    <property type="project" value="UniProtKB-KW"/>
</dbReference>
<evidence type="ECO:0000256" key="3">
    <source>
        <dbReference type="ARBA" id="ARBA00011952"/>
    </source>
</evidence>
<sequence length="159" mass="17995">MKGMYNDDQAFDLMLKDRDSLVYEFHELGVPEKPGNLAFGTSIVYPGKVGNEYYMTKGHFHTILDTSEVYYCIGGKGYMLMESPEGDCDIQEFTPGKAVYVPGRYAHRSINTGNEPLITFYVFRADAGHDYGTIESNGFRKIVAEQDEKPVVVNNPKWQ</sequence>
<dbReference type="SUPFAM" id="SSF51182">
    <property type="entry name" value="RmlC-like cupins"/>
    <property type="match status" value="1"/>
</dbReference>
<dbReference type="GO" id="GO:0005737">
    <property type="term" value="C:cytoplasm"/>
    <property type="evidence" value="ECO:0007669"/>
    <property type="project" value="InterPro"/>
</dbReference>
<dbReference type="EMBL" id="RYZZ01000002">
    <property type="protein sequence ID" value="RUQ32462.1"/>
    <property type="molecule type" value="Genomic_DNA"/>
</dbReference>
<evidence type="ECO:0000256" key="2">
    <source>
        <dbReference type="ARBA" id="ARBA00006542"/>
    </source>
</evidence>
<evidence type="ECO:0000256" key="5">
    <source>
        <dbReference type="ARBA" id="ARBA00023152"/>
    </source>
</evidence>
<feature type="domain" description="Glucose-6-phosphate isomerase prokaryote" evidence="7">
    <location>
        <begin position="2"/>
        <end position="148"/>
    </location>
</feature>
<organism evidence="8 9">
    <name type="scientific">Peribacillus cavernae</name>
    <dbReference type="NCBI Taxonomy" id="1674310"/>
    <lineage>
        <taxon>Bacteria</taxon>
        <taxon>Bacillati</taxon>
        <taxon>Bacillota</taxon>
        <taxon>Bacilli</taxon>
        <taxon>Bacillales</taxon>
        <taxon>Bacillaceae</taxon>
        <taxon>Peribacillus</taxon>
    </lineage>
</organism>
<dbReference type="GO" id="GO:0004347">
    <property type="term" value="F:glucose-6-phosphate isomerase activity"/>
    <property type="evidence" value="ECO:0007669"/>
    <property type="project" value="UniProtKB-EC"/>
</dbReference>
<comment type="caution">
    <text evidence="8">The sequence shown here is derived from an EMBL/GenBank/DDBJ whole genome shotgun (WGS) entry which is preliminary data.</text>
</comment>
<keyword evidence="9" id="KW-1185">Reference proteome</keyword>
<name>A0A433HVU8_9BACI</name>
<gene>
    <name evidence="8" type="ORF">ELQ35_02105</name>
</gene>
<dbReference type="GO" id="GO:0006096">
    <property type="term" value="P:glycolytic process"/>
    <property type="evidence" value="ECO:0007669"/>
    <property type="project" value="UniProtKB-UniPathway"/>
</dbReference>
<dbReference type="InterPro" id="IPR010551">
    <property type="entry name" value="G6P_isomerase_prok"/>
</dbReference>
<dbReference type="AlphaFoldDB" id="A0A433HVU8"/>
<accession>A0A433HVU8</accession>
<keyword evidence="8" id="KW-0413">Isomerase</keyword>
<comment type="catalytic activity">
    <reaction evidence="6">
        <text>alpha-D-glucose 6-phosphate = beta-D-fructose 6-phosphate</text>
        <dbReference type="Rhea" id="RHEA:11816"/>
        <dbReference type="ChEBI" id="CHEBI:57634"/>
        <dbReference type="ChEBI" id="CHEBI:58225"/>
        <dbReference type="EC" id="5.3.1.9"/>
    </reaction>
</comment>
<proteinExistence type="inferred from homology"/>
<dbReference type="OrthoDB" id="5592106at2"/>
<evidence type="ECO:0000259" key="7">
    <source>
        <dbReference type="Pfam" id="PF06560"/>
    </source>
</evidence>
<dbReference type="Pfam" id="PF06560">
    <property type="entry name" value="GPI"/>
    <property type="match status" value="1"/>
</dbReference>
<dbReference type="CDD" id="cd02218">
    <property type="entry name" value="cupin_PGI"/>
    <property type="match status" value="1"/>
</dbReference>
<evidence type="ECO:0000256" key="1">
    <source>
        <dbReference type="ARBA" id="ARBA00004926"/>
    </source>
</evidence>